<dbReference type="Gene3D" id="3.40.50.300">
    <property type="entry name" value="P-loop containing nucleotide triphosphate hydrolases"/>
    <property type="match status" value="1"/>
</dbReference>
<dbReference type="PANTHER" id="PTHR10039:SF5">
    <property type="entry name" value="NACHT DOMAIN-CONTAINING PROTEIN"/>
    <property type="match status" value="1"/>
</dbReference>
<gene>
    <name evidence="3" type="ORF">FSARC_2607</name>
</gene>
<keyword evidence="1" id="KW-0677">Repeat</keyword>
<dbReference type="InterPro" id="IPR056884">
    <property type="entry name" value="NPHP3-like_N"/>
</dbReference>
<dbReference type="Pfam" id="PF24883">
    <property type="entry name" value="NPHP3_N"/>
    <property type="match status" value="1"/>
</dbReference>
<reference evidence="3" key="1">
    <citation type="journal article" date="2020" name="BMC Genomics">
        <title>Correction to: Identification and distribution of gene clusters required for synthesis of sphingolipid metabolism inhibitors in diverse species of the filamentous fungus Fusarium.</title>
        <authorList>
            <person name="Kim H.S."/>
            <person name="Lohmar J.M."/>
            <person name="Busman M."/>
            <person name="Brown D.W."/>
            <person name="Naumann T.A."/>
            <person name="Divon H.H."/>
            <person name="Lysoe E."/>
            <person name="Uhlig S."/>
            <person name="Proctor R.H."/>
        </authorList>
    </citation>
    <scope>NUCLEOTIDE SEQUENCE</scope>
    <source>
        <strain evidence="3">NRRL 20472</strain>
    </source>
</reference>
<dbReference type="PANTHER" id="PTHR10039">
    <property type="entry name" value="AMELOGENIN"/>
    <property type="match status" value="1"/>
</dbReference>
<evidence type="ECO:0000256" key="1">
    <source>
        <dbReference type="ARBA" id="ARBA00022737"/>
    </source>
</evidence>
<organism evidence="3 4">
    <name type="scientific">Fusarium sarcochroum</name>
    <dbReference type="NCBI Taxonomy" id="1208366"/>
    <lineage>
        <taxon>Eukaryota</taxon>
        <taxon>Fungi</taxon>
        <taxon>Dikarya</taxon>
        <taxon>Ascomycota</taxon>
        <taxon>Pezizomycotina</taxon>
        <taxon>Sordariomycetes</taxon>
        <taxon>Hypocreomycetidae</taxon>
        <taxon>Hypocreales</taxon>
        <taxon>Nectriaceae</taxon>
        <taxon>Fusarium</taxon>
        <taxon>Fusarium lateritium species complex</taxon>
    </lineage>
</organism>
<dbReference type="EMBL" id="JABEXW010000127">
    <property type="protein sequence ID" value="KAF4970351.1"/>
    <property type="molecule type" value="Genomic_DNA"/>
</dbReference>
<proteinExistence type="predicted"/>
<evidence type="ECO:0000313" key="4">
    <source>
        <dbReference type="Proteomes" id="UP000622797"/>
    </source>
</evidence>
<dbReference type="AlphaFoldDB" id="A0A8H4XDL9"/>
<name>A0A8H4XDL9_9HYPO</name>
<evidence type="ECO:0000259" key="2">
    <source>
        <dbReference type="Pfam" id="PF24883"/>
    </source>
</evidence>
<evidence type="ECO:0000313" key="3">
    <source>
        <dbReference type="EMBL" id="KAF4970351.1"/>
    </source>
</evidence>
<protein>
    <recommendedName>
        <fullName evidence="2">Nephrocystin 3-like N-terminal domain-containing protein</fullName>
    </recommendedName>
</protein>
<accession>A0A8H4XDL9</accession>
<reference evidence="3" key="2">
    <citation type="submission" date="2020-05" db="EMBL/GenBank/DDBJ databases">
        <authorList>
            <person name="Kim H.-S."/>
            <person name="Proctor R.H."/>
            <person name="Brown D.W."/>
        </authorList>
    </citation>
    <scope>NUCLEOTIDE SEQUENCE</scope>
    <source>
        <strain evidence="3">NRRL 20472</strain>
    </source>
</reference>
<dbReference type="InterPro" id="IPR027417">
    <property type="entry name" value="P-loop_NTPase"/>
</dbReference>
<dbReference type="SUPFAM" id="SSF52540">
    <property type="entry name" value="P-loop containing nucleoside triphosphate hydrolases"/>
    <property type="match status" value="1"/>
</dbReference>
<dbReference type="Proteomes" id="UP000622797">
    <property type="component" value="Unassembled WGS sequence"/>
</dbReference>
<feature type="domain" description="Nephrocystin 3-like N-terminal" evidence="2">
    <location>
        <begin position="276"/>
        <end position="460"/>
    </location>
</feature>
<sequence>MDPVTAVGLASAIISFVPLGIQLLRSAREIRDSVDGSLDKNRTRKAIVEEMQAVALKLNPPDQTRIAPEQKGLVDLALECHELSQQILDLLDKIRPKARSAFGTYRSVFRTWSKESEIKDLEKRLDDCRSQLVLGLVDLSNQNSIAYTTKLVSLIQNDTAKLEELQKHMDTLKRGVQVEEFGIEARLQLRRLLGLQEEAVCTIYQRRILESLRFDKMHERDDRVELPHESTFNWLLEEDTITHLGQSTRENQEDEAENEPKKEECGECEEMKRNSRELFLNWLSSPTPNGIFHISGKLGSGKSTLMKLLSIHPKTRTELQKWAGDRTLAIMKFFFWKPGSEMQKSLDGLFRSLLHDILEACPELIQNVFPDLWEQAGQSPWQIQTKFDMPNDVVKAALERIILNKSSSANAHRKLSFCLFIDGLDEYEEAHGKDHVYLVRLLNDWSTVSQGQLKMCVSSRDYNVFLNGFKADQRLQLHDLTWHDMRAYVQSSLAHLENAAVKDYFLTEIPQKANGIFLWIILVVGDIRKRVEDDASQETLLKLLDSLPPGLEALFQHILSGLDKNSRKRAYQTMDIVRTAMANHIAFSLLAFSFLDEYERDHEFSIRDDFLNSDHTAEMENRSELSYNKQLRGICGGLVQNYQLDENTRPRTWGNLGFTHRSIPEMLDGLSVRQAMESTLVGFNSVSALSHLTFAEVQSLDDTKMARPLCAGVSWMRLAERMDNPPYRFLECLESWVGDAFDRDSATSGFLLIQSLSVFDTRGFATLVGYGSLQKREDFNTLCQAAMIGNIDYARWKIANDPEAAGSPYKKAMVAQALLDTYLRIEMPIEELDYFFESGFFIDQTIFCFFNLNFSFNKPSNSPPHMTNKPHSTNPEYATSEPLTIWQRYLVSSFLRWTELRGIFYPDRFGLVVERFLQHGAPRGCSFTIDNPEKSPDHVTFHFEDPEEIFIVENDKDNRVPLQQLAAWHERDGRPTLTFGEWIDAVNPANKDRVLSLLNDVSVRRNNRGSDVAIDDGNPQSEPINHSIASTRVVNLGSSSGVGKRGTGVQPNSQVRAPRIDDPFILCLLLAAMVFALQWSWPSYVRNEHLQHACPM</sequence>
<dbReference type="OrthoDB" id="443402at2759"/>
<comment type="caution">
    <text evidence="3">The sequence shown here is derived from an EMBL/GenBank/DDBJ whole genome shotgun (WGS) entry which is preliminary data.</text>
</comment>
<keyword evidence="4" id="KW-1185">Reference proteome</keyword>